<name>A0AB35T4B5_RUBRA</name>
<gene>
    <name evidence="1" type="ORF">SIL72_10735</name>
</gene>
<proteinExistence type="predicted"/>
<protein>
    <submittedName>
        <fullName evidence="1">Uncharacterized protein</fullName>
    </submittedName>
</protein>
<dbReference type="RefSeq" id="WP_038682151.1">
    <property type="nucleotide sequence ID" value="NZ_CP007514.1"/>
</dbReference>
<dbReference type="EMBL" id="JAWXXX010000001">
    <property type="protein sequence ID" value="MDX5894501.1"/>
    <property type="molecule type" value="Genomic_DNA"/>
</dbReference>
<dbReference type="AlphaFoldDB" id="A0AB35T4B5"/>
<sequence>MRLAEDYRRDAPGGGPCRVRVYEPVEAGQAPVVIITELWDNPKSPVLDEAGRFVSEITARDVPALSGRSPVLIQHNHAREGFYLLVFSAAGTDGPGTGLGGPRWKYLDRASVERLVGLPV</sequence>
<evidence type="ECO:0000313" key="1">
    <source>
        <dbReference type="EMBL" id="MDX5894501.1"/>
    </source>
</evidence>
<comment type="caution">
    <text evidence="1">The sequence shown here is derived from an EMBL/GenBank/DDBJ whole genome shotgun (WGS) entry which is preliminary data.</text>
</comment>
<dbReference type="Proteomes" id="UP001281130">
    <property type="component" value="Unassembled WGS sequence"/>
</dbReference>
<organism evidence="1 2">
    <name type="scientific">Rubrobacter radiotolerans</name>
    <name type="common">Arthrobacter radiotolerans</name>
    <dbReference type="NCBI Taxonomy" id="42256"/>
    <lineage>
        <taxon>Bacteria</taxon>
        <taxon>Bacillati</taxon>
        <taxon>Actinomycetota</taxon>
        <taxon>Rubrobacteria</taxon>
        <taxon>Rubrobacterales</taxon>
        <taxon>Rubrobacteraceae</taxon>
        <taxon>Rubrobacter</taxon>
    </lineage>
</organism>
<evidence type="ECO:0000313" key="2">
    <source>
        <dbReference type="Proteomes" id="UP001281130"/>
    </source>
</evidence>
<reference evidence="1" key="1">
    <citation type="submission" date="2023-11" db="EMBL/GenBank/DDBJ databases">
        <title>MicrobeMod: A computational toolkit for identifying prokaryotic methylation and restriction-modification with nanopore sequencing.</title>
        <authorList>
            <person name="Crits-Christoph A."/>
            <person name="Kang S.C."/>
            <person name="Lee H."/>
            <person name="Ostrov N."/>
        </authorList>
    </citation>
    <scope>NUCLEOTIDE SEQUENCE</scope>
    <source>
        <strain evidence="1">ATCC 51242</strain>
    </source>
</reference>
<accession>A0AB35T4B5</accession>